<evidence type="ECO:0000259" key="1">
    <source>
        <dbReference type="Pfam" id="PF03358"/>
    </source>
</evidence>
<organism evidence="2 3">
    <name type="scientific">Leptospira ryugenii</name>
    <dbReference type="NCBI Taxonomy" id="1917863"/>
    <lineage>
        <taxon>Bacteria</taxon>
        <taxon>Pseudomonadati</taxon>
        <taxon>Spirochaetota</taxon>
        <taxon>Spirochaetia</taxon>
        <taxon>Leptospirales</taxon>
        <taxon>Leptospiraceae</taxon>
        <taxon>Leptospira</taxon>
    </lineage>
</organism>
<dbReference type="InterPro" id="IPR005025">
    <property type="entry name" value="FMN_Rdtase-like_dom"/>
</dbReference>
<proteinExistence type="predicted"/>
<dbReference type="GO" id="GO:0016491">
    <property type="term" value="F:oxidoreductase activity"/>
    <property type="evidence" value="ECO:0007669"/>
    <property type="project" value="InterPro"/>
</dbReference>
<feature type="domain" description="NADPH-dependent FMN reductase-like" evidence="1">
    <location>
        <begin position="1"/>
        <end position="147"/>
    </location>
</feature>
<dbReference type="GO" id="GO:0010181">
    <property type="term" value="F:FMN binding"/>
    <property type="evidence" value="ECO:0007669"/>
    <property type="project" value="TreeGrafter"/>
</dbReference>
<dbReference type="PANTHER" id="PTHR30543">
    <property type="entry name" value="CHROMATE REDUCTASE"/>
    <property type="match status" value="1"/>
</dbReference>
<dbReference type="SUPFAM" id="SSF52218">
    <property type="entry name" value="Flavoproteins"/>
    <property type="match status" value="1"/>
</dbReference>
<dbReference type="RefSeq" id="WP_108978293.1">
    <property type="nucleotide sequence ID" value="NZ_BFBB01000009.1"/>
</dbReference>
<dbReference type="PANTHER" id="PTHR30543:SF31">
    <property type="entry name" value="NADPH-DEPENDENT AZOREDUCTASE AZR"/>
    <property type="match status" value="1"/>
</dbReference>
<evidence type="ECO:0000313" key="3">
    <source>
        <dbReference type="Proteomes" id="UP000245133"/>
    </source>
</evidence>
<dbReference type="Proteomes" id="UP000245133">
    <property type="component" value="Unassembled WGS sequence"/>
</dbReference>
<evidence type="ECO:0000313" key="2">
    <source>
        <dbReference type="EMBL" id="GBF51904.1"/>
    </source>
</evidence>
<dbReference type="Gene3D" id="3.40.50.360">
    <property type="match status" value="1"/>
</dbReference>
<dbReference type="InterPro" id="IPR029039">
    <property type="entry name" value="Flavoprotein-like_sf"/>
</dbReference>
<dbReference type="OrthoDB" id="9812295at2"/>
<dbReference type="InterPro" id="IPR050712">
    <property type="entry name" value="NAD(P)H-dep_reductase"/>
</dbReference>
<protein>
    <submittedName>
        <fullName evidence="2">Reductase</fullName>
    </submittedName>
</protein>
<sequence length="201" mass="22590">MKISLISGSHRKNSQSTKVTSFVQGILEKKHGIKTQTFDLGEKPLPVWEPGMWQKDSEIKQFWKTYSNGLTESDGFIFFSPEYSGMASPALKNFFLFISGADFAHKPGLLFSISSGRGGAYPISELRSSSYKNTRIVYVPDHVIVRNVEKVLNDVNAIDEDDTMIRERIEYSLAVFLEYSKALQTVRSSGTINLQKFGNGM</sequence>
<reference evidence="2 3" key="1">
    <citation type="submission" date="2018-02" db="EMBL/GenBank/DDBJ databases">
        <title>Novel Leptospira species isolated from soil and water in Japan.</title>
        <authorList>
            <person name="Nakao R."/>
            <person name="Masuzawa T."/>
        </authorList>
    </citation>
    <scope>NUCLEOTIDE SEQUENCE [LARGE SCALE GENOMIC DNA]</scope>
    <source>
        <strain evidence="2 3">YH101</strain>
    </source>
</reference>
<keyword evidence="3" id="KW-1185">Reference proteome</keyword>
<dbReference type="AlphaFoldDB" id="A0A2P2E4V9"/>
<dbReference type="EMBL" id="BFBB01000009">
    <property type="protein sequence ID" value="GBF51904.1"/>
    <property type="molecule type" value="Genomic_DNA"/>
</dbReference>
<dbReference type="Pfam" id="PF03358">
    <property type="entry name" value="FMN_red"/>
    <property type="match status" value="1"/>
</dbReference>
<name>A0A2P2E4V9_9LEPT</name>
<gene>
    <name evidence="2" type="ORF">LPTSP4_34420</name>
</gene>
<dbReference type="GO" id="GO:0005829">
    <property type="term" value="C:cytosol"/>
    <property type="evidence" value="ECO:0007669"/>
    <property type="project" value="TreeGrafter"/>
</dbReference>
<comment type="caution">
    <text evidence="2">The sequence shown here is derived from an EMBL/GenBank/DDBJ whole genome shotgun (WGS) entry which is preliminary data.</text>
</comment>
<accession>A0A2P2E4V9</accession>